<dbReference type="EMBL" id="CATQJA010002665">
    <property type="protein sequence ID" value="CAJ0584017.1"/>
    <property type="molecule type" value="Genomic_DNA"/>
</dbReference>
<dbReference type="SUPFAM" id="SSF51430">
    <property type="entry name" value="NAD(P)-linked oxidoreductase"/>
    <property type="match status" value="1"/>
</dbReference>
<organism evidence="5 6">
    <name type="scientific">Mesorhabditis spiculigera</name>
    <dbReference type="NCBI Taxonomy" id="96644"/>
    <lineage>
        <taxon>Eukaryota</taxon>
        <taxon>Metazoa</taxon>
        <taxon>Ecdysozoa</taxon>
        <taxon>Nematoda</taxon>
        <taxon>Chromadorea</taxon>
        <taxon>Rhabditida</taxon>
        <taxon>Rhabditina</taxon>
        <taxon>Rhabditomorpha</taxon>
        <taxon>Rhabditoidea</taxon>
        <taxon>Rhabditidae</taxon>
        <taxon>Mesorhabditinae</taxon>
        <taxon>Mesorhabditis</taxon>
    </lineage>
</organism>
<reference evidence="5" key="1">
    <citation type="submission" date="2023-06" db="EMBL/GenBank/DDBJ databases">
        <authorList>
            <person name="Delattre M."/>
        </authorList>
    </citation>
    <scope>NUCLEOTIDE SEQUENCE</scope>
    <source>
        <strain evidence="5">AF72</strain>
    </source>
</reference>
<accession>A0AA36DAS4</accession>
<dbReference type="Proteomes" id="UP001177023">
    <property type="component" value="Unassembled WGS sequence"/>
</dbReference>
<dbReference type="InterPro" id="IPR023210">
    <property type="entry name" value="NADP_OxRdtase_dom"/>
</dbReference>
<evidence type="ECO:0000313" key="6">
    <source>
        <dbReference type="Proteomes" id="UP001177023"/>
    </source>
</evidence>
<gene>
    <name evidence="5" type="ORF">MSPICULIGERA_LOCUS22085</name>
</gene>
<dbReference type="InterPro" id="IPR020471">
    <property type="entry name" value="AKR"/>
</dbReference>
<dbReference type="PANTHER" id="PTHR11732">
    <property type="entry name" value="ALDO/KETO REDUCTASE"/>
    <property type="match status" value="1"/>
</dbReference>
<name>A0AA36DAS4_9BILA</name>
<dbReference type="FunFam" id="3.20.20.100:FF:000029">
    <property type="entry name" value="Aldo-keto reductase"/>
    <property type="match status" value="1"/>
</dbReference>
<keyword evidence="6" id="KW-1185">Reference proteome</keyword>
<evidence type="ECO:0000259" key="4">
    <source>
        <dbReference type="Pfam" id="PF00248"/>
    </source>
</evidence>
<feature type="non-terminal residue" evidence="5">
    <location>
        <position position="1"/>
    </location>
</feature>
<feature type="domain" description="NADP-dependent oxidoreductase" evidence="4">
    <location>
        <begin position="20"/>
        <end position="291"/>
    </location>
</feature>
<dbReference type="PROSITE" id="PS00798">
    <property type="entry name" value="ALDOKETO_REDUCTASE_1"/>
    <property type="match status" value="1"/>
</dbReference>
<dbReference type="InterPro" id="IPR018170">
    <property type="entry name" value="Aldo/ket_reductase_CS"/>
</dbReference>
<dbReference type="Gene3D" id="3.20.20.100">
    <property type="entry name" value="NADP-dependent oxidoreductase domain"/>
    <property type="match status" value="1"/>
</dbReference>
<protein>
    <recommendedName>
        <fullName evidence="4">NADP-dependent oxidoreductase domain-containing protein</fullName>
    </recommendedName>
</protein>
<evidence type="ECO:0000313" key="5">
    <source>
        <dbReference type="EMBL" id="CAJ0584017.1"/>
    </source>
</evidence>
<feature type="site" description="Lowers pKa of active site Tyr" evidence="3">
    <location>
        <position position="81"/>
    </location>
</feature>
<dbReference type="Pfam" id="PF00248">
    <property type="entry name" value="Aldo_ket_red"/>
    <property type="match status" value="1"/>
</dbReference>
<sequence length="317" mass="36062">MTVGGPTIKLSNGVEMPIFGLGTWQSKPEEVKTAVKAAITSGYRLIDTAAVYGNEDTIGEAIQECIKEGIVERKDLFITTKNWMTHLNPERVEQGIRESLKRLQLDYVDLYLSHMPAAYSIDGNTPEPDVTVVDNWKAMEKNYNQKLTRAIGVSNYNIDQIERIMAEAEVPIHNQQVELHLYFPQFELEEVCKKHNISLTSFSTLGSPGRFNFTLPNGVKPAWAPAPADMDDAFVRELSKKYNKSVPQVLLRWAVERNIAVIPKSVTPSRIQENFDIFDFTLSAQEMERLNNSPHHVRLFPQDFMIGHPEDPFKDQR</sequence>
<evidence type="ECO:0000256" key="1">
    <source>
        <dbReference type="PIRSR" id="PIRSR000097-1"/>
    </source>
</evidence>
<feature type="binding site" evidence="2">
    <location>
        <position position="114"/>
    </location>
    <ligand>
        <name>substrate</name>
    </ligand>
</feature>
<proteinExistence type="predicted"/>
<evidence type="ECO:0000256" key="2">
    <source>
        <dbReference type="PIRSR" id="PIRSR000097-2"/>
    </source>
</evidence>
<dbReference type="PIRSF" id="PIRSF000097">
    <property type="entry name" value="AKR"/>
    <property type="match status" value="1"/>
</dbReference>
<dbReference type="GO" id="GO:0016491">
    <property type="term" value="F:oxidoreductase activity"/>
    <property type="evidence" value="ECO:0007669"/>
    <property type="project" value="InterPro"/>
</dbReference>
<dbReference type="PROSITE" id="PS00063">
    <property type="entry name" value="ALDOKETO_REDUCTASE_3"/>
    <property type="match status" value="1"/>
</dbReference>
<dbReference type="PRINTS" id="PR00069">
    <property type="entry name" value="ALDKETRDTASE"/>
</dbReference>
<evidence type="ECO:0000256" key="3">
    <source>
        <dbReference type="PIRSR" id="PIRSR000097-3"/>
    </source>
</evidence>
<dbReference type="PROSITE" id="PS00062">
    <property type="entry name" value="ALDOKETO_REDUCTASE_2"/>
    <property type="match status" value="1"/>
</dbReference>
<comment type="caution">
    <text evidence="5">The sequence shown here is derived from an EMBL/GenBank/DDBJ whole genome shotgun (WGS) entry which is preliminary data.</text>
</comment>
<dbReference type="InterPro" id="IPR036812">
    <property type="entry name" value="NAD(P)_OxRdtase_dom_sf"/>
</dbReference>
<dbReference type="AlphaFoldDB" id="A0AA36DAS4"/>
<feature type="active site" description="Proton donor" evidence="1">
    <location>
        <position position="52"/>
    </location>
</feature>